<dbReference type="EMBL" id="OU503051">
    <property type="protein sequence ID" value="CAI9778357.1"/>
    <property type="molecule type" value="Genomic_DNA"/>
</dbReference>
<dbReference type="Proteomes" id="UP000834106">
    <property type="component" value="Chromosome 16"/>
</dbReference>
<name>A0AAD2A4C8_9LAMI</name>
<protein>
    <submittedName>
        <fullName evidence="1">Uncharacterized protein</fullName>
    </submittedName>
</protein>
<sequence length="174" mass="19913">MTLDYDCLGFDDAEFEPQTYFSFNELLDSEDAGGSNGAELSEIPIENWENPSAFPQNEALKISYDNEEPMISIETNLHIPCKICSHTDPFPDLSCQIYGVCIHSHCSPWDQQLPQEDGWRCGNCREWRYSFFCGFLMFGCLRWGMDGPLYLPTEETGNYIENSNMLVACDICLR</sequence>
<gene>
    <name evidence="1" type="ORF">FPE_LOCUS25787</name>
</gene>
<organism evidence="1 2">
    <name type="scientific">Fraxinus pennsylvanica</name>
    <dbReference type="NCBI Taxonomy" id="56036"/>
    <lineage>
        <taxon>Eukaryota</taxon>
        <taxon>Viridiplantae</taxon>
        <taxon>Streptophyta</taxon>
        <taxon>Embryophyta</taxon>
        <taxon>Tracheophyta</taxon>
        <taxon>Spermatophyta</taxon>
        <taxon>Magnoliopsida</taxon>
        <taxon>eudicotyledons</taxon>
        <taxon>Gunneridae</taxon>
        <taxon>Pentapetalae</taxon>
        <taxon>asterids</taxon>
        <taxon>lamiids</taxon>
        <taxon>Lamiales</taxon>
        <taxon>Oleaceae</taxon>
        <taxon>Oleeae</taxon>
        <taxon>Fraxinus</taxon>
    </lineage>
</organism>
<reference evidence="1" key="1">
    <citation type="submission" date="2023-05" db="EMBL/GenBank/DDBJ databases">
        <authorList>
            <person name="Huff M."/>
        </authorList>
    </citation>
    <scope>NUCLEOTIDE SEQUENCE</scope>
</reference>
<accession>A0AAD2A4C8</accession>
<proteinExistence type="predicted"/>
<dbReference type="AlphaFoldDB" id="A0AAD2A4C8"/>
<evidence type="ECO:0000313" key="1">
    <source>
        <dbReference type="EMBL" id="CAI9778357.1"/>
    </source>
</evidence>
<keyword evidence="2" id="KW-1185">Reference proteome</keyword>
<evidence type="ECO:0000313" key="2">
    <source>
        <dbReference type="Proteomes" id="UP000834106"/>
    </source>
</evidence>